<evidence type="ECO:0000313" key="2">
    <source>
        <dbReference type="EMBL" id="KAG1300410.1"/>
    </source>
</evidence>
<keyword evidence="3" id="KW-1185">Reference proteome</keyword>
<evidence type="ECO:0000313" key="3">
    <source>
        <dbReference type="Proteomes" id="UP000716291"/>
    </source>
</evidence>
<accession>A0A9P6WWP1</accession>
<feature type="region of interest" description="Disordered" evidence="1">
    <location>
        <begin position="1"/>
        <end position="26"/>
    </location>
</feature>
<sequence length="171" mass="18386">MTTLHGGLTNHNPLLPTTENTSPTSQGRIAIAPTTRTESANLWKTFTAFLRSMRGTNVTVLEDVDAKAATHLPVTPALFYAALAEQYPSAIGTTPVRQGTTNATVIAFDSAEDRTQACIVGVVVDPFTIHGTPTLSAESTVYRLSLDKLPLLRQTDLTPLLKETLSQYGKC</sequence>
<comment type="caution">
    <text evidence="2">The sequence shown here is derived from an EMBL/GenBank/DDBJ whole genome shotgun (WGS) entry which is preliminary data.</text>
</comment>
<evidence type="ECO:0000256" key="1">
    <source>
        <dbReference type="SAM" id="MobiDB-lite"/>
    </source>
</evidence>
<protein>
    <submittedName>
        <fullName evidence="2">Uncharacterized protein</fullName>
    </submittedName>
</protein>
<proteinExistence type="predicted"/>
<dbReference type="OrthoDB" id="10274036at2759"/>
<gene>
    <name evidence="2" type="ORF">G6F64_012726</name>
</gene>
<reference evidence="2" key="1">
    <citation type="journal article" date="2020" name="Microb. Genom.">
        <title>Genetic diversity of clinical and environmental Mucorales isolates obtained from an investigation of mucormycosis cases among solid organ transplant recipients.</title>
        <authorList>
            <person name="Nguyen M.H."/>
            <person name="Kaul D."/>
            <person name="Muto C."/>
            <person name="Cheng S.J."/>
            <person name="Richter R.A."/>
            <person name="Bruno V.M."/>
            <person name="Liu G."/>
            <person name="Beyhan S."/>
            <person name="Sundermann A.J."/>
            <person name="Mounaud S."/>
            <person name="Pasculle A.W."/>
            <person name="Nierman W.C."/>
            <person name="Driscoll E."/>
            <person name="Cumbie R."/>
            <person name="Clancy C.J."/>
            <person name="Dupont C.L."/>
        </authorList>
    </citation>
    <scope>NUCLEOTIDE SEQUENCE</scope>
    <source>
        <strain evidence="2">GL11</strain>
    </source>
</reference>
<name>A0A9P6WWP1_RHIOR</name>
<dbReference type="AlphaFoldDB" id="A0A9P6WWP1"/>
<dbReference type="EMBL" id="JAANQT010004183">
    <property type="protein sequence ID" value="KAG1300410.1"/>
    <property type="molecule type" value="Genomic_DNA"/>
</dbReference>
<dbReference type="Proteomes" id="UP000716291">
    <property type="component" value="Unassembled WGS sequence"/>
</dbReference>
<organism evidence="2 3">
    <name type="scientific">Rhizopus oryzae</name>
    <name type="common">Mucormycosis agent</name>
    <name type="synonym">Rhizopus arrhizus var. delemar</name>
    <dbReference type="NCBI Taxonomy" id="64495"/>
    <lineage>
        <taxon>Eukaryota</taxon>
        <taxon>Fungi</taxon>
        <taxon>Fungi incertae sedis</taxon>
        <taxon>Mucoromycota</taxon>
        <taxon>Mucoromycotina</taxon>
        <taxon>Mucoromycetes</taxon>
        <taxon>Mucorales</taxon>
        <taxon>Mucorineae</taxon>
        <taxon>Rhizopodaceae</taxon>
        <taxon>Rhizopus</taxon>
    </lineage>
</organism>